<dbReference type="PANTHER" id="PTHR11727">
    <property type="entry name" value="DIMETHYLADENOSINE TRANSFERASE"/>
    <property type="match status" value="1"/>
</dbReference>
<sequence>MPPPRRRDSLPRARKRFGQHFLVDNQALEAIAMLATQDIEQDRVVEIGPGRGALTRPLLARVDRLVAIEIDRDLVAHLQAELDDPKLQVIEGDVLSVDLEALAASENSQRILVTGNLPYNISAPVLFKLREHAQLVRRAVLTLQKEVAERLVAQPGNRQYSLVTVLLGQCAHVEIHFTIPRGAFRPVPKVESA</sequence>
<keyword evidence="2" id="KW-0489">Methyltransferase</keyword>
<dbReference type="InterPro" id="IPR029063">
    <property type="entry name" value="SAM-dependent_MTases_sf"/>
</dbReference>
<keyword evidence="1" id="KW-0698">rRNA processing</keyword>
<dbReference type="InterPro" id="IPR020596">
    <property type="entry name" value="rRNA_Ade_Mease_Trfase_CS"/>
</dbReference>
<proteinExistence type="predicted"/>
<dbReference type="CDD" id="cd02440">
    <property type="entry name" value="AdoMet_MTases"/>
    <property type="match status" value="1"/>
</dbReference>
<keyword evidence="4" id="KW-0949">S-adenosyl-L-methionine</keyword>
<reference evidence="7" key="1">
    <citation type="submission" date="2018-05" db="EMBL/GenBank/DDBJ databases">
        <authorList>
            <person name="Lanie J.A."/>
            <person name="Ng W.-L."/>
            <person name="Kazmierczak K.M."/>
            <person name="Andrzejewski T.M."/>
            <person name="Davidsen T.M."/>
            <person name="Wayne K.J."/>
            <person name="Tettelin H."/>
            <person name="Glass J.I."/>
            <person name="Rusch D."/>
            <person name="Podicherti R."/>
            <person name="Tsui H.-C.T."/>
            <person name="Winkler M.E."/>
        </authorList>
    </citation>
    <scope>NUCLEOTIDE SEQUENCE</scope>
</reference>
<evidence type="ECO:0000256" key="3">
    <source>
        <dbReference type="ARBA" id="ARBA00022679"/>
    </source>
</evidence>
<dbReference type="GO" id="GO:0005829">
    <property type="term" value="C:cytosol"/>
    <property type="evidence" value="ECO:0007669"/>
    <property type="project" value="TreeGrafter"/>
</dbReference>
<evidence type="ECO:0000259" key="6">
    <source>
        <dbReference type="SMART" id="SM00650"/>
    </source>
</evidence>
<dbReference type="GO" id="GO:0003723">
    <property type="term" value="F:RNA binding"/>
    <property type="evidence" value="ECO:0007669"/>
    <property type="project" value="UniProtKB-KW"/>
</dbReference>
<keyword evidence="3" id="KW-0808">Transferase</keyword>
<evidence type="ECO:0000256" key="2">
    <source>
        <dbReference type="ARBA" id="ARBA00022603"/>
    </source>
</evidence>
<dbReference type="Gene3D" id="3.40.50.150">
    <property type="entry name" value="Vaccinia Virus protein VP39"/>
    <property type="match status" value="1"/>
</dbReference>
<dbReference type="InterPro" id="IPR020598">
    <property type="entry name" value="rRNA_Ade_methylase_Trfase_N"/>
</dbReference>
<name>A0A382MUQ6_9ZZZZ</name>
<dbReference type="AlphaFoldDB" id="A0A382MUQ6"/>
<dbReference type="Pfam" id="PF00398">
    <property type="entry name" value="RrnaAD"/>
    <property type="match status" value="1"/>
</dbReference>
<feature type="non-terminal residue" evidence="7">
    <location>
        <position position="193"/>
    </location>
</feature>
<dbReference type="InterPro" id="IPR001737">
    <property type="entry name" value="KsgA/Erm"/>
</dbReference>
<dbReference type="EMBL" id="UINC01095281">
    <property type="protein sequence ID" value="SVC51242.1"/>
    <property type="molecule type" value="Genomic_DNA"/>
</dbReference>
<protein>
    <recommendedName>
        <fullName evidence="6">Ribosomal RNA adenine methylase transferase N-terminal domain-containing protein</fullName>
    </recommendedName>
</protein>
<evidence type="ECO:0000256" key="5">
    <source>
        <dbReference type="ARBA" id="ARBA00022884"/>
    </source>
</evidence>
<accession>A0A382MUQ6</accession>
<dbReference type="InterPro" id="IPR011530">
    <property type="entry name" value="rRNA_adenine_dimethylase"/>
</dbReference>
<organism evidence="7">
    <name type="scientific">marine metagenome</name>
    <dbReference type="NCBI Taxonomy" id="408172"/>
    <lineage>
        <taxon>unclassified sequences</taxon>
        <taxon>metagenomes</taxon>
        <taxon>ecological metagenomes</taxon>
    </lineage>
</organism>
<feature type="domain" description="Ribosomal RNA adenine methylase transferase N-terminal" evidence="6">
    <location>
        <begin position="23"/>
        <end position="193"/>
    </location>
</feature>
<evidence type="ECO:0000256" key="4">
    <source>
        <dbReference type="ARBA" id="ARBA00022691"/>
    </source>
</evidence>
<gene>
    <name evidence="7" type="ORF">METZ01_LOCUS304096</name>
</gene>
<dbReference type="SUPFAM" id="SSF53335">
    <property type="entry name" value="S-adenosyl-L-methionine-dependent methyltransferases"/>
    <property type="match status" value="1"/>
</dbReference>
<dbReference type="PANTHER" id="PTHR11727:SF7">
    <property type="entry name" value="DIMETHYLADENOSINE TRANSFERASE-RELATED"/>
    <property type="match status" value="1"/>
</dbReference>
<evidence type="ECO:0000313" key="7">
    <source>
        <dbReference type="EMBL" id="SVC51242.1"/>
    </source>
</evidence>
<dbReference type="SMART" id="SM00650">
    <property type="entry name" value="rADc"/>
    <property type="match status" value="1"/>
</dbReference>
<dbReference type="NCBIfam" id="TIGR00755">
    <property type="entry name" value="ksgA"/>
    <property type="match status" value="1"/>
</dbReference>
<dbReference type="GO" id="GO:0000179">
    <property type="term" value="F:rRNA (adenine-N6,N6-)-dimethyltransferase activity"/>
    <property type="evidence" value="ECO:0007669"/>
    <property type="project" value="InterPro"/>
</dbReference>
<dbReference type="PROSITE" id="PS51689">
    <property type="entry name" value="SAM_RNA_A_N6_MT"/>
    <property type="match status" value="1"/>
</dbReference>
<evidence type="ECO:0000256" key="1">
    <source>
        <dbReference type="ARBA" id="ARBA00022552"/>
    </source>
</evidence>
<keyword evidence="5" id="KW-0694">RNA-binding</keyword>
<dbReference type="PROSITE" id="PS01131">
    <property type="entry name" value="RRNA_A_DIMETH"/>
    <property type="match status" value="1"/>
</dbReference>